<organism evidence="1 2">
    <name type="scientific">Zea mays</name>
    <name type="common">Maize</name>
    <dbReference type="NCBI Taxonomy" id="4577"/>
    <lineage>
        <taxon>Eukaryota</taxon>
        <taxon>Viridiplantae</taxon>
        <taxon>Streptophyta</taxon>
        <taxon>Embryophyta</taxon>
        <taxon>Tracheophyta</taxon>
        <taxon>Spermatophyta</taxon>
        <taxon>Magnoliopsida</taxon>
        <taxon>Liliopsida</taxon>
        <taxon>Poales</taxon>
        <taxon>Poaceae</taxon>
        <taxon>PACMAD clade</taxon>
        <taxon>Panicoideae</taxon>
        <taxon>Andropogonodae</taxon>
        <taxon>Andropogoneae</taxon>
        <taxon>Tripsacinae</taxon>
        <taxon>Zea</taxon>
    </lineage>
</organism>
<reference evidence="2" key="1">
    <citation type="submission" date="2015-12" db="EMBL/GenBank/DDBJ databases">
        <title>Update maize B73 reference genome by single molecule sequencing technologies.</title>
        <authorList>
            <consortium name="Maize Genome Sequencing Project"/>
            <person name="Ware D."/>
        </authorList>
    </citation>
    <scope>NUCLEOTIDE SEQUENCE [LARGE SCALE GENOMIC DNA]</scope>
    <source>
        <strain evidence="2">cv. B73</strain>
    </source>
</reference>
<dbReference type="AlphaFoldDB" id="A0A804LGT5"/>
<keyword evidence="2" id="KW-1185">Reference proteome</keyword>
<sequence length="134" mass="16061">MHHPGSFKLYENIIFMYSSTDGRVYNCNQQKIDYTDQFSYYFPLYPSDMTMQQLNDSAADVTIHYAVFSSLTKKDSQPAEYQIFYTRCCMTSTNDFITWCKQCTFQRTFQYTQLDRRNKTENHMIHDNILRLKS</sequence>
<protein>
    <submittedName>
        <fullName evidence="1">Uncharacterized protein</fullName>
    </submittedName>
</protein>
<reference evidence="1" key="3">
    <citation type="submission" date="2021-05" db="UniProtKB">
        <authorList>
            <consortium name="EnsemblPlants"/>
        </authorList>
    </citation>
    <scope>IDENTIFICATION</scope>
    <source>
        <strain evidence="1">cv. B73</strain>
    </source>
</reference>
<dbReference type="Proteomes" id="UP000007305">
    <property type="component" value="Chromosome 1"/>
</dbReference>
<evidence type="ECO:0000313" key="1">
    <source>
        <dbReference type="EnsemblPlants" id="Zm00001eb010080_P001"/>
    </source>
</evidence>
<dbReference type="Gramene" id="Zm00001eb010080_T001">
    <property type="protein sequence ID" value="Zm00001eb010080_P001"/>
    <property type="gene ID" value="Zm00001eb010080"/>
</dbReference>
<proteinExistence type="predicted"/>
<dbReference type="EnsemblPlants" id="Zm00001eb010080_T001">
    <property type="protein sequence ID" value="Zm00001eb010080_P001"/>
    <property type="gene ID" value="Zm00001eb010080"/>
</dbReference>
<accession>A0A804LGT5</accession>
<reference evidence="1" key="2">
    <citation type="submission" date="2019-07" db="EMBL/GenBank/DDBJ databases">
        <authorList>
            <person name="Seetharam A."/>
            <person name="Woodhouse M."/>
            <person name="Cannon E."/>
        </authorList>
    </citation>
    <scope>NUCLEOTIDE SEQUENCE [LARGE SCALE GENOMIC DNA]</scope>
    <source>
        <strain evidence="1">cv. B73</strain>
    </source>
</reference>
<dbReference type="InParanoid" id="A0A804LGT5"/>
<name>A0A804LGT5_MAIZE</name>
<evidence type="ECO:0000313" key="2">
    <source>
        <dbReference type="Proteomes" id="UP000007305"/>
    </source>
</evidence>